<dbReference type="InterPro" id="IPR040764">
    <property type="entry name" value="CvfB_WH"/>
</dbReference>
<dbReference type="Pfam" id="PF13509">
    <property type="entry name" value="S1_2"/>
    <property type="match status" value="2"/>
</dbReference>
<dbReference type="EMBL" id="PYFT01000001">
    <property type="protein sequence ID" value="PSR56368.1"/>
    <property type="molecule type" value="Genomic_DNA"/>
</dbReference>
<evidence type="ECO:0000256" key="1">
    <source>
        <dbReference type="PIRNR" id="PIRNR012524"/>
    </source>
</evidence>
<dbReference type="Gene3D" id="2.40.50.140">
    <property type="entry name" value="Nucleic acid-binding proteins"/>
    <property type="match status" value="3"/>
</dbReference>
<dbReference type="Pfam" id="PF17783">
    <property type="entry name" value="WHD_CvfB"/>
    <property type="match status" value="1"/>
</dbReference>
<keyword evidence="4" id="KW-1185">Reference proteome</keyword>
<dbReference type="PANTHER" id="PTHR37296">
    <property type="entry name" value="CONSERVED VIRULENCE FACTOR B"/>
    <property type="match status" value="1"/>
</dbReference>
<dbReference type="PIRSF" id="PIRSF012524">
    <property type="entry name" value="YitL_S1"/>
    <property type="match status" value="1"/>
</dbReference>
<evidence type="ECO:0000259" key="2">
    <source>
        <dbReference type="SMART" id="SM00316"/>
    </source>
</evidence>
<dbReference type="OrthoDB" id="9801597at2"/>
<feature type="domain" description="S1 motif" evidence="2">
    <location>
        <begin position="3"/>
        <end position="63"/>
    </location>
</feature>
<dbReference type="AlphaFoldDB" id="A0A2T2YLI3"/>
<dbReference type="InterPro" id="IPR012340">
    <property type="entry name" value="NA-bd_OB-fold"/>
</dbReference>
<dbReference type="InterPro" id="IPR039566">
    <property type="entry name" value="CvfB_S1_st"/>
</dbReference>
<dbReference type="Proteomes" id="UP000240357">
    <property type="component" value="Unassembled WGS sequence"/>
</dbReference>
<dbReference type="GO" id="GO:0003676">
    <property type="term" value="F:nucleic acid binding"/>
    <property type="evidence" value="ECO:0007669"/>
    <property type="project" value="InterPro"/>
</dbReference>
<dbReference type="RefSeq" id="WP_106932546.1">
    <property type="nucleotide sequence ID" value="NZ_PYFT01000001.1"/>
</dbReference>
<dbReference type="InterPro" id="IPR036388">
    <property type="entry name" value="WH-like_DNA-bd_sf"/>
</dbReference>
<dbReference type="InterPro" id="IPR014464">
    <property type="entry name" value="CvfB_fam"/>
</dbReference>
<name>A0A2T2YLI3_9BACT</name>
<gene>
    <name evidence="3" type="ORF">AHMF7605_24155</name>
</gene>
<proteinExistence type="inferred from homology"/>
<protein>
    <submittedName>
        <fullName evidence="3">GntR family transcriptional regulator</fullName>
    </submittedName>
</protein>
<dbReference type="PANTHER" id="PTHR37296:SF1">
    <property type="entry name" value="CONSERVED VIRULENCE FACTOR B"/>
    <property type="match status" value="1"/>
</dbReference>
<evidence type="ECO:0000313" key="3">
    <source>
        <dbReference type="EMBL" id="PSR56368.1"/>
    </source>
</evidence>
<feature type="domain" description="S1 motif" evidence="2">
    <location>
        <begin position="68"/>
        <end position="130"/>
    </location>
</feature>
<comment type="similarity">
    <text evidence="1">Belongs to the CvfB family.</text>
</comment>
<dbReference type="Gene3D" id="1.10.10.10">
    <property type="entry name" value="Winged helix-like DNA-binding domain superfamily/Winged helix DNA-binding domain"/>
    <property type="match status" value="1"/>
</dbReference>
<dbReference type="InterPro" id="IPR003029">
    <property type="entry name" value="S1_domain"/>
</dbReference>
<organism evidence="3 4">
    <name type="scientific">Adhaeribacter arboris</name>
    <dbReference type="NCBI Taxonomy" id="2072846"/>
    <lineage>
        <taxon>Bacteria</taxon>
        <taxon>Pseudomonadati</taxon>
        <taxon>Bacteroidota</taxon>
        <taxon>Cytophagia</taxon>
        <taxon>Cytophagales</taxon>
        <taxon>Hymenobacteraceae</taxon>
        <taxon>Adhaeribacter</taxon>
    </lineage>
</organism>
<reference evidence="3 4" key="1">
    <citation type="submission" date="2018-03" db="EMBL/GenBank/DDBJ databases">
        <title>Adhaeribacter sp. HMF7605 Genome sequencing and assembly.</title>
        <authorList>
            <person name="Kang H."/>
            <person name="Kang J."/>
            <person name="Cha I."/>
            <person name="Kim H."/>
            <person name="Joh K."/>
        </authorList>
    </citation>
    <scope>NUCLEOTIDE SEQUENCE [LARGE SCALE GENOMIC DNA]</scope>
    <source>
        <strain evidence="3 4">HMF7605</strain>
    </source>
</reference>
<feature type="domain" description="S1 motif" evidence="2">
    <location>
        <begin position="143"/>
        <end position="205"/>
    </location>
</feature>
<evidence type="ECO:0000313" key="4">
    <source>
        <dbReference type="Proteomes" id="UP000240357"/>
    </source>
</evidence>
<sequence>MVAIGDYNELEIAKEVDFGVYLDSEDGEILLPAKYVPEDARVGDRLRVFIYRDSEDRMIATTLEPQAKVGDFAALQVKDTNQYGAFLEWGLEKDLFVPFQNQRDKMQTGRRYMVYIYLDDSSDRIVATAKYEKYLQKEVKDLTEEQEVNLLVAGFTDLGFKVIVDNKYLGMLYKNEVFRELPIGEQTKGYIKKIREDQKIDVTLQRAGFGEVKDAAQVILEKLQAANGSLSLSDNSHPDEIYQMLGMSKKTFKKAIGTLYRQGQVLLHDQSISLSNQIEE</sequence>
<accession>A0A2T2YLI3</accession>
<comment type="caution">
    <text evidence="3">The sequence shown here is derived from an EMBL/GenBank/DDBJ whole genome shotgun (WGS) entry which is preliminary data.</text>
</comment>
<dbReference type="SMART" id="SM00316">
    <property type="entry name" value="S1"/>
    <property type="match status" value="3"/>
</dbReference>